<name>A0ABU5QWJ3_9PSEU</name>
<evidence type="ECO:0000313" key="2">
    <source>
        <dbReference type="Proteomes" id="UP001304298"/>
    </source>
</evidence>
<comment type="caution">
    <text evidence="1">The sequence shown here is derived from an EMBL/GenBank/DDBJ whole genome shotgun (WGS) entry which is preliminary data.</text>
</comment>
<keyword evidence="2" id="KW-1185">Reference proteome</keyword>
<proteinExistence type="predicted"/>
<dbReference type="EMBL" id="JAYFSI010000001">
    <property type="protein sequence ID" value="MEA5358287.1"/>
    <property type="molecule type" value="Genomic_DNA"/>
</dbReference>
<sequence length="40" mass="4399">MTKRLLQAQRSNTCAGDFPCARAMPTMVPSSNVPVRPLPR</sequence>
<dbReference type="RefSeq" id="WP_323322967.1">
    <property type="nucleotide sequence ID" value="NZ_JAYFSI010000001.1"/>
</dbReference>
<gene>
    <name evidence="1" type="ORF">VA596_01960</name>
</gene>
<accession>A0ABU5QWJ3</accession>
<organism evidence="1 2">
    <name type="scientific">Amycolatopsis heterodermiae</name>
    <dbReference type="NCBI Taxonomy" id="3110235"/>
    <lineage>
        <taxon>Bacteria</taxon>
        <taxon>Bacillati</taxon>
        <taxon>Actinomycetota</taxon>
        <taxon>Actinomycetes</taxon>
        <taxon>Pseudonocardiales</taxon>
        <taxon>Pseudonocardiaceae</taxon>
        <taxon>Amycolatopsis</taxon>
    </lineage>
</organism>
<protein>
    <submittedName>
        <fullName evidence="1">Uncharacterized protein</fullName>
    </submittedName>
</protein>
<reference evidence="1 2" key="1">
    <citation type="submission" date="2023-12" db="EMBL/GenBank/DDBJ databases">
        <title>Amycolatopsis sp. V23-08.</title>
        <authorList>
            <person name="Somphong A."/>
        </authorList>
    </citation>
    <scope>NUCLEOTIDE SEQUENCE [LARGE SCALE GENOMIC DNA]</scope>
    <source>
        <strain evidence="1 2">V23-08</strain>
    </source>
</reference>
<dbReference type="Proteomes" id="UP001304298">
    <property type="component" value="Unassembled WGS sequence"/>
</dbReference>
<evidence type="ECO:0000313" key="1">
    <source>
        <dbReference type="EMBL" id="MEA5358287.1"/>
    </source>
</evidence>